<dbReference type="FunFam" id="2.60.40.10:FF:000016">
    <property type="entry name" value="Fibroblast growth factor receptor"/>
    <property type="match status" value="1"/>
</dbReference>
<evidence type="ECO:0000256" key="14">
    <source>
        <dbReference type="ARBA" id="ARBA00023157"/>
    </source>
</evidence>
<feature type="transmembrane region" description="Helical" evidence="19">
    <location>
        <begin position="273"/>
        <end position="293"/>
    </location>
</feature>
<dbReference type="FunFam" id="2.60.40.10:FF:000020">
    <property type="entry name" value="Fibroblast growth factor receptor"/>
    <property type="match status" value="1"/>
</dbReference>
<reference evidence="22" key="3">
    <citation type="submission" date="2025-09" db="UniProtKB">
        <authorList>
            <consortium name="Ensembl"/>
        </authorList>
    </citation>
    <scope>IDENTIFICATION</scope>
</reference>
<evidence type="ECO:0000256" key="8">
    <source>
        <dbReference type="ARBA" id="ARBA00022741"/>
    </source>
</evidence>
<evidence type="ECO:0000256" key="13">
    <source>
        <dbReference type="ARBA" id="ARBA00023137"/>
    </source>
</evidence>
<dbReference type="InterPro" id="IPR003598">
    <property type="entry name" value="Ig_sub2"/>
</dbReference>
<dbReference type="InterPro" id="IPR003599">
    <property type="entry name" value="Ig_sub"/>
</dbReference>
<evidence type="ECO:0000256" key="2">
    <source>
        <dbReference type="ARBA" id="ARBA00011902"/>
    </source>
</evidence>
<dbReference type="InterPro" id="IPR013783">
    <property type="entry name" value="Ig-like_fold"/>
</dbReference>
<keyword evidence="14" id="KW-1015">Disulfide bond</keyword>
<feature type="signal peptide" evidence="20">
    <location>
        <begin position="1"/>
        <end position="21"/>
    </location>
</feature>
<dbReference type="Pfam" id="PF13927">
    <property type="entry name" value="Ig_3"/>
    <property type="match status" value="1"/>
</dbReference>
<dbReference type="InterPro" id="IPR007110">
    <property type="entry name" value="Ig-like_dom"/>
</dbReference>
<evidence type="ECO:0000256" key="10">
    <source>
        <dbReference type="ARBA" id="ARBA00022840"/>
    </source>
</evidence>
<evidence type="ECO:0000256" key="7">
    <source>
        <dbReference type="ARBA" id="ARBA00022737"/>
    </source>
</evidence>
<evidence type="ECO:0000256" key="1">
    <source>
        <dbReference type="ARBA" id="ARBA00004167"/>
    </source>
</evidence>
<keyword evidence="10" id="KW-0067">ATP-binding</keyword>
<evidence type="ECO:0000256" key="20">
    <source>
        <dbReference type="SAM" id="SignalP"/>
    </source>
</evidence>
<evidence type="ECO:0000313" key="22">
    <source>
        <dbReference type="Ensembl" id="ENSAPLP00020015084.1"/>
    </source>
</evidence>
<evidence type="ECO:0000256" key="6">
    <source>
        <dbReference type="ARBA" id="ARBA00022729"/>
    </source>
</evidence>
<dbReference type="Gene3D" id="2.60.40.10">
    <property type="entry name" value="Immunoglobulins"/>
    <property type="match status" value="2"/>
</dbReference>
<feature type="compositionally biased region" description="Acidic residues" evidence="18">
    <location>
        <begin position="36"/>
        <end position="46"/>
    </location>
</feature>
<evidence type="ECO:0000256" key="16">
    <source>
        <dbReference type="ARBA" id="ARBA00023180"/>
    </source>
</evidence>
<keyword evidence="12 19" id="KW-0472">Membrane</keyword>
<keyword evidence="11 19" id="KW-1133">Transmembrane helix</keyword>
<evidence type="ECO:0000256" key="19">
    <source>
        <dbReference type="SAM" id="Phobius"/>
    </source>
</evidence>
<evidence type="ECO:0000256" key="9">
    <source>
        <dbReference type="ARBA" id="ARBA00022777"/>
    </source>
</evidence>
<evidence type="ECO:0000256" key="18">
    <source>
        <dbReference type="SAM" id="MobiDB-lite"/>
    </source>
</evidence>
<evidence type="ECO:0000256" key="3">
    <source>
        <dbReference type="ARBA" id="ARBA00022553"/>
    </source>
</evidence>
<accession>A0A8B9ZFQ3</accession>
<evidence type="ECO:0000256" key="11">
    <source>
        <dbReference type="ARBA" id="ARBA00022989"/>
    </source>
</evidence>
<dbReference type="GO" id="GO:0005524">
    <property type="term" value="F:ATP binding"/>
    <property type="evidence" value="ECO:0007669"/>
    <property type="project" value="UniProtKB-KW"/>
</dbReference>
<keyword evidence="13" id="KW-0829">Tyrosine-protein kinase</keyword>
<feature type="chain" id="PRO_5034616399" description="receptor protein-tyrosine kinase" evidence="20">
    <location>
        <begin position="22"/>
        <end position="363"/>
    </location>
</feature>
<dbReference type="Pfam" id="PF07679">
    <property type="entry name" value="I-set"/>
    <property type="match status" value="1"/>
</dbReference>
<keyword evidence="9" id="KW-0418">Kinase</keyword>
<evidence type="ECO:0000256" key="12">
    <source>
        <dbReference type="ARBA" id="ARBA00023136"/>
    </source>
</evidence>
<keyword evidence="7" id="KW-0677">Repeat</keyword>
<keyword evidence="8" id="KW-0547">Nucleotide-binding</keyword>
<dbReference type="SUPFAM" id="SSF48726">
    <property type="entry name" value="Immunoglobulin"/>
    <property type="match status" value="2"/>
</dbReference>
<comment type="subcellular location">
    <subcellularLocation>
        <location evidence="1">Membrane</location>
        <topology evidence="1">Single-pass membrane protein</topology>
    </subcellularLocation>
</comment>
<keyword evidence="17" id="KW-0393">Immunoglobulin domain</keyword>
<name>A0A8B9ZFQ3_ANAPL</name>
<sequence>MLTWRCLILWAVLVTAALSAARPAPTLPDQDALPSAEDDDDEDDSSSEEKEADNTKPNRTSTPSPAAKTVKFKCPSGGTPNPTLRWLKNGKEFKPDHRIGGYKVRYATWSIIMDSVVPSDKGNYTCIVENKYGSINHTYQLDVVERSPHRPILQAGLPANKTVALGSNVEFVCKVYSDPQPHIQWLKHIEVNGSKIGPDNLPYVQILKTAGVNTTDKEMEVLHLRNVSFEDAGEYTCLAGNSIGISHHSAWLTVLEAIEDTPAMMTSPLYLEIIIYCTGAFLISCMVVTVIIYKMKSTTKKTDFNSQLAVHKLAKSIPLRRQVTESREGVCLHLLLPQSLFPWIRGGGTRATPHPRHGAGWGP</sequence>
<dbReference type="InterPro" id="IPR052615">
    <property type="entry name" value="FGFRL"/>
</dbReference>
<evidence type="ECO:0000313" key="23">
    <source>
        <dbReference type="Proteomes" id="UP000694400"/>
    </source>
</evidence>
<dbReference type="GO" id="GO:0005007">
    <property type="term" value="F:fibroblast growth factor receptor activity"/>
    <property type="evidence" value="ECO:0007669"/>
    <property type="project" value="TreeGrafter"/>
</dbReference>
<dbReference type="PANTHER" id="PTHR19890:SF10">
    <property type="entry name" value="FIBROBLAST GROWTH FACTOR RECEPTOR-LIKE 1"/>
    <property type="match status" value="1"/>
</dbReference>
<organism evidence="22 23">
    <name type="scientific">Anas platyrhynchos</name>
    <name type="common">Mallard</name>
    <name type="synonym">Anas boschas</name>
    <dbReference type="NCBI Taxonomy" id="8839"/>
    <lineage>
        <taxon>Eukaryota</taxon>
        <taxon>Metazoa</taxon>
        <taxon>Chordata</taxon>
        <taxon>Craniata</taxon>
        <taxon>Vertebrata</taxon>
        <taxon>Euteleostomi</taxon>
        <taxon>Archelosauria</taxon>
        <taxon>Archosauria</taxon>
        <taxon>Dinosauria</taxon>
        <taxon>Saurischia</taxon>
        <taxon>Theropoda</taxon>
        <taxon>Coelurosauria</taxon>
        <taxon>Aves</taxon>
        <taxon>Neognathae</taxon>
        <taxon>Galloanserae</taxon>
        <taxon>Anseriformes</taxon>
        <taxon>Anatidae</taxon>
        <taxon>Anatinae</taxon>
        <taxon>Anas</taxon>
    </lineage>
</organism>
<feature type="compositionally biased region" description="Basic and acidic residues" evidence="18">
    <location>
        <begin position="47"/>
        <end position="56"/>
    </location>
</feature>
<dbReference type="GO" id="GO:0017134">
    <property type="term" value="F:fibroblast growth factor binding"/>
    <property type="evidence" value="ECO:0007669"/>
    <property type="project" value="TreeGrafter"/>
</dbReference>
<protein>
    <recommendedName>
        <fullName evidence="2">receptor protein-tyrosine kinase</fullName>
        <ecNumber evidence="2">2.7.10.1</ecNumber>
    </recommendedName>
</protein>
<keyword evidence="6 20" id="KW-0732">Signal</keyword>
<keyword evidence="16" id="KW-0325">Glycoprotein</keyword>
<proteinExistence type="predicted"/>
<feature type="region of interest" description="Disordered" evidence="18">
    <location>
        <begin position="24"/>
        <end position="74"/>
    </location>
</feature>
<reference evidence="22" key="1">
    <citation type="submission" date="2019-08" db="EMBL/GenBank/DDBJ databases">
        <title>Three high-quality genomes provides insights into domestication of ducks.</title>
        <authorList>
            <person name="Hou Z.C."/>
            <person name="Zhu F."/>
            <person name="Yin Z.T."/>
            <person name="Zhang F."/>
        </authorList>
    </citation>
    <scope>NUCLEOTIDE SEQUENCE [LARGE SCALE GENOMIC DNA]</scope>
</reference>
<evidence type="ECO:0000256" key="5">
    <source>
        <dbReference type="ARBA" id="ARBA00022692"/>
    </source>
</evidence>
<dbReference type="PROSITE" id="PS50835">
    <property type="entry name" value="IG_LIKE"/>
    <property type="match status" value="2"/>
</dbReference>
<dbReference type="Ensembl" id="ENSAPLT00020016249.1">
    <property type="protein sequence ID" value="ENSAPLP00020015084.1"/>
    <property type="gene ID" value="ENSAPLG00020010868.1"/>
</dbReference>
<dbReference type="SMART" id="SM00408">
    <property type="entry name" value="IGc2"/>
    <property type="match status" value="2"/>
</dbReference>
<dbReference type="Proteomes" id="UP000694400">
    <property type="component" value="Chromosome 27"/>
</dbReference>
<keyword evidence="15" id="KW-0675">Receptor</keyword>
<keyword evidence="4" id="KW-0808">Transferase</keyword>
<evidence type="ECO:0000259" key="21">
    <source>
        <dbReference type="PROSITE" id="PS50835"/>
    </source>
</evidence>
<dbReference type="GO" id="GO:0005886">
    <property type="term" value="C:plasma membrane"/>
    <property type="evidence" value="ECO:0007669"/>
    <property type="project" value="TreeGrafter"/>
</dbReference>
<keyword evidence="3" id="KW-0597">Phosphoprotein</keyword>
<dbReference type="InterPro" id="IPR013098">
    <property type="entry name" value="Ig_I-set"/>
</dbReference>
<dbReference type="PANTHER" id="PTHR19890">
    <property type="entry name" value="FIBROBLAST GROWTH FACTOR RECEPTOR"/>
    <property type="match status" value="1"/>
</dbReference>
<feature type="domain" description="Ig-like" evidence="21">
    <location>
        <begin position="151"/>
        <end position="253"/>
    </location>
</feature>
<dbReference type="AlphaFoldDB" id="A0A8B9ZFQ3"/>
<dbReference type="EC" id="2.7.10.1" evidence="2"/>
<reference evidence="22" key="2">
    <citation type="submission" date="2025-08" db="UniProtKB">
        <authorList>
            <consortium name="Ensembl"/>
        </authorList>
    </citation>
    <scope>IDENTIFICATION</scope>
</reference>
<keyword evidence="5 19" id="KW-0812">Transmembrane</keyword>
<dbReference type="InterPro" id="IPR036179">
    <property type="entry name" value="Ig-like_dom_sf"/>
</dbReference>
<feature type="domain" description="Ig-like" evidence="21">
    <location>
        <begin position="57"/>
        <end position="142"/>
    </location>
</feature>
<evidence type="ECO:0000256" key="4">
    <source>
        <dbReference type="ARBA" id="ARBA00022679"/>
    </source>
</evidence>
<evidence type="ECO:0000256" key="17">
    <source>
        <dbReference type="ARBA" id="ARBA00023319"/>
    </source>
</evidence>
<evidence type="ECO:0000256" key="15">
    <source>
        <dbReference type="ARBA" id="ARBA00023170"/>
    </source>
</evidence>
<dbReference type="SMART" id="SM00409">
    <property type="entry name" value="IG"/>
    <property type="match status" value="2"/>
</dbReference>